<dbReference type="SUPFAM" id="SSF53335">
    <property type="entry name" value="S-adenosyl-L-methionine-dependent methyltransferases"/>
    <property type="match status" value="2"/>
</dbReference>
<dbReference type="Pfam" id="PF00109">
    <property type="entry name" value="ketoacyl-synt"/>
    <property type="match status" value="2"/>
</dbReference>
<dbReference type="Proteomes" id="UP000276437">
    <property type="component" value="Chromosome"/>
</dbReference>
<dbReference type="InterPro" id="IPR006162">
    <property type="entry name" value="Ppantetheine_attach_site"/>
</dbReference>
<comment type="subcellular location">
    <subcellularLocation>
        <location evidence="3">Cytoplasm</location>
    </subcellularLocation>
</comment>
<dbReference type="PROSITE" id="PS52019">
    <property type="entry name" value="PKS_MFAS_DH"/>
    <property type="match status" value="1"/>
</dbReference>
<dbReference type="PANTHER" id="PTHR43775">
    <property type="entry name" value="FATTY ACID SYNTHASE"/>
    <property type="match status" value="1"/>
</dbReference>
<dbReference type="CDD" id="cd08953">
    <property type="entry name" value="KR_2_SDR_x"/>
    <property type="match status" value="1"/>
</dbReference>
<evidence type="ECO:0000256" key="5">
    <source>
        <dbReference type="ARBA" id="ARBA00022450"/>
    </source>
</evidence>
<evidence type="ECO:0000313" key="17">
    <source>
        <dbReference type="Proteomes" id="UP000276437"/>
    </source>
</evidence>
<evidence type="ECO:0000256" key="1">
    <source>
        <dbReference type="ARBA" id="ARBA00001957"/>
    </source>
</evidence>
<dbReference type="SMART" id="SM00826">
    <property type="entry name" value="PKS_DH"/>
    <property type="match status" value="1"/>
</dbReference>
<keyword evidence="11" id="KW-0511">Multifunctional enzyme</keyword>
<keyword evidence="9" id="KW-0677">Repeat</keyword>
<dbReference type="InterPro" id="IPR050091">
    <property type="entry name" value="PKS_NRPS_Biosynth_Enz"/>
</dbReference>
<dbReference type="RefSeq" id="WP_126309448.1">
    <property type="nucleotide sequence ID" value="NZ_AP018449.1"/>
</dbReference>
<proteinExistence type="predicted"/>
<evidence type="ECO:0000313" key="16">
    <source>
        <dbReference type="EMBL" id="BBB92537.1"/>
    </source>
</evidence>
<evidence type="ECO:0000259" key="13">
    <source>
        <dbReference type="PROSITE" id="PS50075"/>
    </source>
</evidence>
<keyword evidence="6" id="KW-0963">Cytoplasm</keyword>
<feature type="domain" description="Carrier" evidence="13">
    <location>
        <begin position="1901"/>
        <end position="1977"/>
    </location>
</feature>
<keyword evidence="17" id="KW-1185">Reference proteome</keyword>
<dbReference type="CDD" id="cd00833">
    <property type="entry name" value="PKS"/>
    <property type="match status" value="2"/>
</dbReference>
<dbReference type="Pfam" id="PF22336">
    <property type="entry name" value="RhiE-like_linker"/>
    <property type="match status" value="1"/>
</dbReference>
<dbReference type="KEGG" id="mana:MAMMFC1_03232"/>
<dbReference type="InterPro" id="IPR049900">
    <property type="entry name" value="PKS_mFAS_DH"/>
</dbReference>
<dbReference type="SUPFAM" id="SSF47336">
    <property type="entry name" value="ACP-like"/>
    <property type="match status" value="3"/>
</dbReference>
<feature type="domain" description="Ketosynthase family 3 (KS3)" evidence="14">
    <location>
        <begin position="2031"/>
        <end position="2470"/>
    </location>
</feature>
<dbReference type="Gene3D" id="3.40.50.150">
    <property type="entry name" value="Vaccinia Virus protein VP39"/>
    <property type="match status" value="2"/>
</dbReference>
<evidence type="ECO:0000256" key="10">
    <source>
        <dbReference type="ARBA" id="ARBA00022857"/>
    </source>
</evidence>
<dbReference type="InterPro" id="IPR009081">
    <property type="entry name" value="PP-bd_ACP"/>
</dbReference>
<keyword evidence="10" id="KW-0521">NADP</keyword>
<dbReference type="Pfam" id="PF21089">
    <property type="entry name" value="PKS_DH_N"/>
    <property type="match status" value="1"/>
</dbReference>
<keyword evidence="8" id="KW-0808">Transferase</keyword>
<protein>
    <submittedName>
        <fullName evidence="16">Polyketide synthase PksL</fullName>
    </submittedName>
</protein>
<evidence type="ECO:0000256" key="9">
    <source>
        <dbReference type="ARBA" id="ARBA00022737"/>
    </source>
</evidence>
<keyword evidence="5" id="KW-0596">Phosphopantetheine</keyword>
<reference evidence="16 17" key="1">
    <citation type="journal article" date="2018" name="Int. J. Syst. Evol. Microbiol.">
        <title>Methylomusa anaerophila gen. nov., sp. nov., an anaerobic methanol-utilizing bacterium isolated from a microbial fuel cell.</title>
        <authorList>
            <person name="Amano N."/>
            <person name="Yamamuro A."/>
            <person name="Miyahara M."/>
            <person name="Kouzuma A."/>
            <person name="Abe T."/>
            <person name="Watanabe K."/>
        </authorList>
    </citation>
    <scope>NUCLEOTIDE SEQUENCE [LARGE SCALE GENOMIC DNA]</scope>
    <source>
        <strain evidence="16 17">MMFC1</strain>
    </source>
</reference>
<dbReference type="InterPro" id="IPR016039">
    <property type="entry name" value="Thiolase-like"/>
</dbReference>
<evidence type="ECO:0000259" key="15">
    <source>
        <dbReference type="PROSITE" id="PS52019"/>
    </source>
</evidence>
<dbReference type="PROSITE" id="PS00012">
    <property type="entry name" value="PHOSPHOPANTETHEINE"/>
    <property type="match status" value="2"/>
</dbReference>
<evidence type="ECO:0000256" key="6">
    <source>
        <dbReference type="ARBA" id="ARBA00022490"/>
    </source>
</evidence>
<dbReference type="InterPro" id="IPR020806">
    <property type="entry name" value="PKS_PP-bd"/>
</dbReference>
<dbReference type="Gene3D" id="3.40.47.10">
    <property type="match status" value="2"/>
</dbReference>
<dbReference type="SUPFAM" id="SSF51735">
    <property type="entry name" value="NAD(P)-binding Rossmann-fold domains"/>
    <property type="match status" value="2"/>
</dbReference>
<evidence type="ECO:0000256" key="4">
    <source>
        <dbReference type="ARBA" id="ARBA00004789"/>
    </source>
</evidence>
<feature type="region of interest" description="C-terminal hotdog fold" evidence="12">
    <location>
        <begin position="1303"/>
        <end position="1448"/>
    </location>
</feature>
<dbReference type="PROSITE" id="PS00606">
    <property type="entry name" value="KS3_1"/>
    <property type="match status" value="1"/>
</dbReference>
<dbReference type="InterPro" id="IPR036736">
    <property type="entry name" value="ACP-like_sf"/>
</dbReference>
<dbReference type="InterPro" id="IPR042104">
    <property type="entry name" value="PKS_dehydratase_sf"/>
</dbReference>
<comment type="cofactor">
    <cofactor evidence="1">
        <name>pantetheine 4'-phosphate</name>
        <dbReference type="ChEBI" id="CHEBI:47942"/>
    </cofactor>
</comment>
<dbReference type="Gene3D" id="1.10.1200.10">
    <property type="entry name" value="ACP-like"/>
    <property type="match status" value="3"/>
</dbReference>
<dbReference type="Pfam" id="PF02801">
    <property type="entry name" value="Ketoacyl-synt_C"/>
    <property type="match status" value="2"/>
</dbReference>
<dbReference type="InterPro" id="IPR020807">
    <property type="entry name" value="PKS_DH"/>
</dbReference>
<evidence type="ECO:0000256" key="3">
    <source>
        <dbReference type="ARBA" id="ARBA00004496"/>
    </source>
</evidence>
<dbReference type="PANTHER" id="PTHR43775:SF37">
    <property type="entry name" value="SI:DKEY-61P9.11"/>
    <property type="match status" value="1"/>
</dbReference>
<feature type="active site" description="Proton donor; for dehydratase activity" evidence="12">
    <location>
        <position position="1365"/>
    </location>
</feature>
<organism evidence="16 17">
    <name type="scientific">Methylomusa anaerophila</name>
    <dbReference type="NCBI Taxonomy" id="1930071"/>
    <lineage>
        <taxon>Bacteria</taxon>
        <taxon>Bacillati</taxon>
        <taxon>Bacillota</taxon>
        <taxon>Negativicutes</taxon>
        <taxon>Selenomonadales</taxon>
        <taxon>Sporomusaceae</taxon>
        <taxon>Methylomusa</taxon>
    </lineage>
</organism>
<dbReference type="Pfam" id="PF08659">
    <property type="entry name" value="KR"/>
    <property type="match status" value="2"/>
</dbReference>
<evidence type="ECO:0000256" key="12">
    <source>
        <dbReference type="PROSITE-ProRule" id="PRU01363"/>
    </source>
</evidence>
<sequence length="3747" mass="419197">MRRMDELLCRLLWEQLKSIGLFSEKKATMADLKMKISQHSLYDKWLEESLAILLRNSYLEYDGEFYTTAGNMSVNMDGWLDWNLIKEEYSQNLNIKAHMVLVEAMLKALPDILTGKAEARNIIFPNSSMERLTQLEKYNKAAGYFNEVVANTVSGYIQERIRQDSAAKLRIIEIGAGTGAANAIVFSKLSTYKQHIREYCYTDASRACLAHVQQEYGSDYLVCKLLDIDRPIAGQGVNSDEYDILIAVNSLHAVKDIRQALRNIKTLLRKNGLIVLNEISENSLFIHLTFGLLKEWCLYEDSMLRIPGCAGLYPEKWQQVLESEGFQFISFPATDAHNLGRQIIVAESDGVIRKKHDFTLMPDSVGYDENSSPINSDYCSKIPQDRIAIQKNQPETNKAEMDVTEQTVNNFTRMILRESIAGALKMETGKIKDELSFSEYGVDSIIAVNLVNAINKKLNITMQITALFDYNNVNQLVRHIVEEYESILISMLQEQENMPGLAETGTEPAEAVAVNDSKWQLSRFDGASFDFYPEMQTKYTEQTMSSSVFKTSSPEQQDDIAIIGMSGRFAKSSTVKELWNNLKNGTNLIQKVSRWDLSQYFDQNRKYCNYGSFLEDIDKFDPLFFNISGLEATYMDPRQRIFLEEAWKALEDAGYAGTAIEGLKCGVYVGCGRTDYDQLFNDNPPPQAFWGNDNAVIPARIAYYLNLKGPAVVVDTACSSSLVAIHLASQSLRAGETDLMLAGGIYLTCSPHTYLVGNRAEMLSYSGRCYTFDERADGFVPGEGVGVVVLKRLKEAIADGDNIYGVIRGSGINQDGRTNGITAPSALSQERLERYVYETFHIEPERIQMVEAHGTGTKLGDPIEFNALTRAFRAYTNRKQYCAIGSIKTNLGHAVYAAGVAGVIKVLLAMRHKKIPPTLNFQSGNPNINFEDSPFYVNTSLRYWDIDSNSKRCALVSSFGFSGTNAHIAIEEPPAPARHYQEEPGYLIAVSARTPEQLRLQIKQLVAYCEENDENIHCGDISYTLLLGRKHLHNRLACIVHDLQELVVLLKKWLSESSAPQVYYSVLHENDLSEKESLKHNGNQCIEKVKKANCEREFLEHLAAIAKLYIQGYKIEFDKLFSDNRYCRTSLPTYPFAKESYWVPDNNTGTLTTAGLANKVINHPLLHQNTSDFFVQRFSSVFTGQEFFLADHIVKGQRILPGVAYLEIARAAIERAAGLLKTDENVISLKNVVWTRPLSVNAQAVQMSIELILNENGEISYEVYSKPEANVAELQIHSQGSAVLNPQAEIQALDIKAIKAKCQQGILTAGQCYDILGKMGLNYGAGHQGIEQIYLGTGEVLAKLSLPSNVSNTLEQFVLHPSLLDSALQASIGLRVSSTKLLLPFALSELEIRDNCTANMWAFICYSDGSTARDKVQKLDIDLCDEQGKICVRMKGFSTRELDNEIDSKEADSGTILLHPCWQERAISQLNKHPDYDQHIVVCCEAGEVSQKSIEAGIKGVLCFILDSEQESIERRFKNYAVQLFEEIQSIFKRKPKEKILLQVVISAKNEKQLFRGFSGLLKTAQLENPQLKTQLIEADNTEELAEKLLKNRRHSLDNHIRYQDGKRWVAGWSEVEEAEQARTKIPWKDQGVYLISGGTGGLGLIFAKEIAEHGKGVTLILTGSSPLNEGKQRKLEELQALGAKIKYQQTDVTKNEEVNSLIKAIINDYGKLNGIIHCAGVIDDNFIIKKTSAEFLQVQAPKVTGLVNLDHASKDLPLDIFMLFSSVAGVIGNPGQADYSLANAFMDAYAQYRNELVAAKRRYGQTLSINWPLWQEGGMHLDEYTEKIFRKNTGIIPLETAIGIKALYQGLASAHEQVMVVTGNAAKIRELFVEQPSVAVHEENIKYAVNKTVSAVGADLLREKVIHFFKKLLSTVIKLPVQRIEADAPMEKYGIDSIMVMQMTNQLENTFGSLPKTLFFEYQSIQEIVGYFLDTYREKLVELLAAKNETETFSNNPPISPPAERPVSQGLRNRIAPAIAKSRGKTAQGPFDIAIIGVSGRYPGAKNIKEYWKNLQEGKDCISEIPKDRWDYSRYFDEDKNKSGTIYSKWGGFIEGVDQFDPLFFNISPREAEFIDPQERLFLQCVYETLEDAGYTRETVGMNREGGVDGNVGVYVGVMYEEYQLYGAQEQMMGRPIALTGSPASIANRVSYFCNFNGPSIAIDTMCSSSLTAIHLACQSLQSGGCQLAIAGGVNISVHPNKYLMLSQGKFLSSKGRCESFGQGGDGYVPGEGVGAVLLKPLDRAVADGDHIYGVIKGIAVNHGGKTNGYTVPNPNAQATVIGRALKQARINPRIISYIEAHGTGTFLGDPIEIAALSKTFQEYTADKQFCAIGSAKSNIGHCESAAGIAGVTKVLLQLKYHQLVPSLHSNVRNPNIDFGKTPFIVQQELGEWKRPKAALDGVMREYPRTAGISSFGAGGSNAHVVIEEYIPNSREVQIPSSPAIIVLSAKNEEGLKEQAKELLCAIEEQCFANTDLASMAYTLQVGREAMEERLAMTVGSVQELEEKLRDFVQGKDNIDDLYYGQVKRNKETLAVLATDEDMTKAIDAWFSKRKYAKLLELWVKGLNIDWNRLYPDTKPERISLPTYPFAKKRCWVPGDGNYQIDQISLANIPNSWDGLMYVPIWEEQPSTDIVKQREPHAVLIVYHESSSKLAEIIYDHYSKNKLIESILRVRLGNQTKQVSQQEWICDINDFESLKICLKASGALDCLYFISECRDDHSVPDFNAIIQSQQYNELQLLRLIKQLKRQNGTDKQMDCYIISQDNYSVGAAGVNPRGGGITGLAYSIAQGDHRFLVRNIDISQGDLSTKQQQEELIRLISNEAPTNRGELVKIKAGLRYKQEFRQLDTSAYTSQEPKFQRGGVYVILGGSGTVGGVITRCLLQKYNSRVVWIGRKPATSDTIRKKLESLQAVGEPPLYVQADVTNLAEMKNALTTIKQQYPVINGAIFAGIVFNSENSVTKTDEAEFLKILNTKTKGSVNFYATFKDEPLDFMCYFSSAQAFSFSGAANFSAYATGITFSDAFVQFIRRQSVFPIGIINWGFWKSSIVEAGEKLINQNTGTLQDKEGFECFERFVNLLQQGKLNQVICLKATKSVLELMKCKDNEVVSLNESSINSLIGCLWGNEKLVEQKLALLYKNTSNTSEEINSWLAKMLFVQLRRMGLFRLGGIARDITLLRNSTGIVNKYDRWLDECLNVLQMRGYIQCIEDMIYPQEDWNFSDEELVTQQWEVVKEAYLKDADWKAQVRLAAICLQRLPEILRGEILATDVMFPNSSMEMVEGIYKDNILSDFYNSIMADAVEEYVRQWVEAKPKTIVRIIEVGAGTGGTSKTVLARLKPYVDHVEYCYTDISKSFLLFAEKQYGPDNPYLRYKLWNVEKPVAAQGIEIGSYDIVIAANVLHATKNIRQTLRNIKAVLKRNGILLINEVTQKSIFTTLTFGLLNGWWLYEDENARITGSPLIRLEMWKKILEEEGYRQVQLPTGSEENTGQDIIAAESDGIVRKELETRIVKEDIKENPVKGIAGVSDQSVHNDAIMSSIPTANGNADNYIENAIRGLLAELLKVSLDDIDGHVAFSDYGVDSIIGVSLVNRLNELLGTNINSAVLFDYTTADRLKDYLVKTYKNQIKIQLPSHSSEGIPLQNDIKISDTLCQSTSDCTPGISELGLSEQTEISMIKDLQNRFFSNEISTDLLVETLSNKYNRGVNNG</sequence>
<dbReference type="Pfam" id="PF14765">
    <property type="entry name" value="PS-DH"/>
    <property type="match status" value="1"/>
</dbReference>
<evidence type="ECO:0000256" key="8">
    <source>
        <dbReference type="ARBA" id="ARBA00022679"/>
    </source>
</evidence>
<feature type="region of interest" description="N-terminal hotdog fold" evidence="12">
    <location>
        <begin position="1163"/>
        <end position="1289"/>
    </location>
</feature>
<dbReference type="Gene3D" id="3.40.50.720">
    <property type="entry name" value="NAD(P)-binding Rossmann-like Domain"/>
    <property type="match status" value="2"/>
</dbReference>
<evidence type="ECO:0000259" key="14">
    <source>
        <dbReference type="PROSITE" id="PS52004"/>
    </source>
</evidence>
<dbReference type="InterPro" id="IPR018201">
    <property type="entry name" value="Ketoacyl_synth_AS"/>
</dbReference>
<dbReference type="InterPro" id="IPR036291">
    <property type="entry name" value="NAD(P)-bd_dom_sf"/>
</dbReference>
<dbReference type="Gene3D" id="3.10.129.110">
    <property type="entry name" value="Polyketide synthase dehydratase"/>
    <property type="match status" value="1"/>
</dbReference>
<dbReference type="FunFam" id="1.10.1200.10:FF:000019">
    <property type="entry name" value="Phenolpthiocerol synthesis type-I polyketide synthase PPSA"/>
    <property type="match status" value="1"/>
</dbReference>
<feature type="domain" description="Carrier" evidence="13">
    <location>
        <begin position="407"/>
        <end position="484"/>
    </location>
</feature>
<evidence type="ECO:0000256" key="11">
    <source>
        <dbReference type="ARBA" id="ARBA00023268"/>
    </source>
</evidence>
<evidence type="ECO:0000256" key="2">
    <source>
        <dbReference type="ARBA" id="ARBA00003299"/>
    </source>
</evidence>
<feature type="domain" description="Carrier" evidence="13">
    <location>
        <begin position="3588"/>
        <end position="3662"/>
    </location>
</feature>
<dbReference type="GO" id="GO:0071770">
    <property type="term" value="P:DIM/DIP cell wall layer assembly"/>
    <property type="evidence" value="ECO:0007669"/>
    <property type="project" value="TreeGrafter"/>
</dbReference>
<dbReference type="InterPro" id="IPR013968">
    <property type="entry name" value="PKS_KR"/>
</dbReference>
<name>A0A348AN89_9FIRM</name>
<dbReference type="UniPathway" id="UPA01003"/>
<dbReference type="Pfam" id="PF00550">
    <property type="entry name" value="PP-binding"/>
    <property type="match status" value="3"/>
</dbReference>
<dbReference type="Pfam" id="PF22621">
    <property type="entry name" value="CurL-like_PKS_C"/>
    <property type="match status" value="1"/>
</dbReference>
<dbReference type="GO" id="GO:0004312">
    <property type="term" value="F:fatty acid synthase activity"/>
    <property type="evidence" value="ECO:0007669"/>
    <property type="project" value="TreeGrafter"/>
</dbReference>
<dbReference type="InterPro" id="IPR049552">
    <property type="entry name" value="PKS_DH_N"/>
</dbReference>
<dbReference type="InterPro" id="IPR013217">
    <property type="entry name" value="Methyltransf_12"/>
</dbReference>
<dbReference type="SMART" id="SM00823">
    <property type="entry name" value="PKS_PP"/>
    <property type="match status" value="3"/>
</dbReference>
<evidence type="ECO:0000256" key="7">
    <source>
        <dbReference type="ARBA" id="ARBA00022553"/>
    </source>
</evidence>
<dbReference type="GO" id="GO:0006633">
    <property type="term" value="P:fatty acid biosynthetic process"/>
    <property type="evidence" value="ECO:0007669"/>
    <property type="project" value="InterPro"/>
</dbReference>
<dbReference type="InterPro" id="IPR014030">
    <property type="entry name" value="Ketoacyl_synth_N"/>
</dbReference>
<gene>
    <name evidence="16" type="primary">pksL_1</name>
    <name evidence="16" type="ORF">MAMMFC1_03232</name>
</gene>
<feature type="domain" description="PKS/mFAS DH" evidence="15">
    <location>
        <begin position="1163"/>
        <end position="1448"/>
    </location>
</feature>
<dbReference type="FunFam" id="3.40.47.10:FF:000019">
    <property type="entry name" value="Polyketide synthase type I"/>
    <property type="match status" value="2"/>
</dbReference>
<comment type="function">
    <text evidence="2">Involved in some intermediate steps for the synthesis of the antibiotic polyketide bacillaene which is involved in secondary metabolism.</text>
</comment>
<dbReference type="SMART" id="SM00825">
    <property type="entry name" value="PKS_KS"/>
    <property type="match status" value="2"/>
</dbReference>
<dbReference type="InterPro" id="IPR049551">
    <property type="entry name" value="PKS_DH_C"/>
</dbReference>
<keyword evidence="7" id="KW-0597">Phosphoprotein</keyword>
<dbReference type="InterPro" id="IPR029063">
    <property type="entry name" value="SAM-dependent_MTases_sf"/>
</dbReference>
<dbReference type="GO" id="GO:0005737">
    <property type="term" value="C:cytoplasm"/>
    <property type="evidence" value="ECO:0007669"/>
    <property type="project" value="UniProtKB-SubCell"/>
</dbReference>
<accession>A0A348AN89</accession>
<dbReference type="CDD" id="cd02440">
    <property type="entry name" value="AdoMet_MTases"/>
    <property type="match status" value="2"/>
</dbReference>
<dbReference type="PROSITE" id="PS50075">
    <property type="entry name" value="CARRIER"/>
    <property type="match status" value="3"/>
</dbReference>
<dbReference type="SMART" id="SM01294">
    <property type="entry name" value="PKS_PP_betabranch"/>
    <property type="match status" value="2"/>
</dbReference>
<dbReference type="Gene3D" id="1.10.1240.100">
    <property type="match status" value="2"/>
</dbReference>
<dbReference type="SMART" id="SM00822">
    <property type="entry name" value="PKS_KR"/>
    <property type="match status" value="2"/>
</dbReference>
<comment type="pathway">
    <text evidence="4">Antibiotic biosynthesis; bacillaene biosynthesis.</text>
</comment>
<dbReference type="GO" id="GO:0004315">
    <property type="term" value="F:3-oxoacyl-[acyl-carrier-protein] synthase activity"/>
    <property type="evidence" value="ECO:0007669"/>
    <property type="project" value="InterPro"/>
</dbReference>
<dbReference type="InterPro" id="IPR020841">
    <property type="entry name" value="PKS_Beta-ketoAc_synthase_dom"/>
</dbReference>
<dbReference type="EMBL" id="AP018449">
    <property type="protein sequence ID" value="BBB92537.1"/>
    <property type="molecule type" value="Genomic_DNA"/>
</dbReference>
<dbReference type="Pfam" id="PF08242">
    <property type="entry name" value="Methyltransf_12"/>
    <property type="match status" value="2"/>
</dbReference>
<dbReference type="SUPFAM" id="SSF53901">
    <property type="entry name" value="Thiolase-like"/>
    <property type="match status" value="2"/>
</dbReference>
<dbReference type="InterPro" id="IPR054514">
    <property type="entry name" value="RhiE-like_linker"/>
</dbReference>
<dbReference type="PROSITE" id="PS52004">
    <property type="entry name" value="KS3_2"/>
    <property type="match status" value="2"/>
</dbReference>
<dbReference type="OrthoDB" id="2460252at2"/>
<dbReference type="GO" id="GO:0031177">
    <property type="term" value="F:phosphopantetheine binding"/>
    <property type="evidence" value="ECO:0007669"/>
    <property type="project" value="InterPro"/>
</dbReference>
<dbReference type="InterPro" id="IPR057326">
    <property type="entry name" value="KR_dom"/>
</dbReference>
<dbReference type="GO" id="GO:0005886">
    <property type="term" value="C:plasma membrane"/>
    <property type="evidence" value="ECO:0007669"/>
    <property type="project" value="TreeGrafter"/>
</dbReference>
<feature type="active site" description="Proton acceptor; for dehydratase activity" evidence="12">
    <location>
        <position position="1192"/>
    </location>
</feature>
<dbReference type="InterPro" id="IPR014031">
    <property type="entry name" value="Ketoacyl_synth_C"/>
</dbReference>
<feature type="domain" description="Ketosynthase family 3 (KS3)" evidence="14">
    <location>
        <begin position="557"/>
        <end position="972"/>
    </location>
</feature>